<evidence type="ECO:0000313" key="1">
    <source>
        <dbReference type="EMBL" id="MEC5385377.1"/>
    </source>
</evidence>
<comment type="caution">
    <text evidence="1">The sequence shown here is derived from an EMBL/GenBank/DDBJ whole genome shotgun (WGS) entry which is preliminary data.</text>
</comment>
<protein>
    <submittedName>
        <fullName evidence="1">Uncharacterized protein</fullName>
    </submittedName>
</protein>
<dbReference type="RefSeq" id="WP_327598334.1">
    <property type="nucleotide sequence ID" value="NZ_JAYXHS010000001.1"/>
</dbReference>
<accession>A0ABU6K133</accession>
<keyword evidence="2" id="KW-1185">Reference proteome</keyword>
<reference evidence="1 2" key="1">
    <citation type="submission" date="2024-01" db="EMBL/GenBank/DDBJ databases">
        <title>Uliginosibacterium soil sp. nov.</title>
        <authorList>
            <person name="Lv Y."/>
        </authorList>
    </citation>
    <scope>NUCLEOTIDE SEQUENCE [LARGE SCALE GENOMIC DNA]</scope>
    <source>
        <strain evidence="1 2">H3</strain>
    </source>
</reference>
<dbReference type="Proteomes" id="UP001331561">
    <property type="component" value="Unassembled WGS sequence"/>
</dbReference>
<gene>
    <name evidence="1" type="ORF">VVD49_06555</name>
</gene>
<dbReference type="EMBL" id="JAYXHS010000001">
    <property type="protein sequence ID" value="MEC5385377.1"/>
    <property type="molecule type" value="Genomic_DNA"/>
</dbReference>
<proteinExistence type="predicted"/>
<name>A0ABU6K133_9RHOO</name>
<sequence length="256" mass="28097">MWKKLRIAILLFILATVALGTWRSQSVARDWRSTLHIAIFPINGDGSAAAAARIASLNETSFKGIEDFLAGQALEYGNQTLMPVRVSLQPELKTLPPAAPGAGHSMLDVMVWSLKLRWWAWRQPSGSPRAHTRAFVIYWDSEKTDGRIPNSHGLSKGLIAISNVHAVANMQRTNSVVIAHEILHTLGATDKYDPASLMPLYPDGYAEPGRQPRFPQRLCEIMAGRIPLSDGVLTMPGSLNDCLIGPRTAQEIGLTR</sequence>
<organism evidence="1 2">
    <name type="scientific">Uliginosibacterium silvisoli</name>
    <dbReference type="NCBI Taxonomy" id="3114758"/>
    <lineage>
        <taxon>Bacteria</taxon>
        <taxon>Pseudomonadati</taxon>
        <taxon>Pseudomonadota</taxon>
        <taxon>Betaproteobacteria</taxon>
        <taxon>Rhodocyclales</taxon>
        <taxon>Zoogloeaceae</taxon>
        <taxon>Uliginosibacterium</taxon>
    </lineage>
</organism>
<evidence type="ECO:0000313" key="2">
    <source>
        <dbReference type="Proteomes" id="UP001331561"/>
    </source>
</evidence>